<dbReference type="AlphaFoldDB" id="A0A8K0D8Q0"/>
<keyword evidence="4 6" id="KW-0862">Zinc</keyword>
<dbReference type="OrthoDB" id="3247158at2759"/>
<feature type="domain" description="C3H1-type" evidence="7">
    <location>
        <begin position="414"/>
        <end position="441"/>
    </location>
</feature>
<reference evidence="8" key="1">
    <citation type="submission" date="2019-08" db="EMBL/GenBank/DDBJ databases">
        <title>The genome of the North American firefly Photinus pyralis.</title>
        <authorList>
            <consortium name="Photinus pyralis genome working group"/>
            <person name="Fallon T.R."/>
            <person name="Sander Lower S.E."/>
            <person name="Weng J.-K."/>
        </authorList>
    </citation>
    <scope>NUCLEOTIDE SEQUENCE</scope>
    <source>
        <strain evidence="8">TRF0915ILg1</strain>
        <tissue evidence="8">Whole body</tissue>
    </source>
</reference>
<dbReference type="GO" id="GO:0005634">
    <property type="term" value="C:nucleus"/>
    <property type="evidence" value="ECO:0007669"/>
    <property type="project" value="UniProtKB-ARBA"/>
</dbReference>
<dbReference type="PANTHER" id="PTHR46156:SF1">
    <property type="entry name" value="ZINC FINGER CCCH DOMAIN-CONTAINING PROTEIN 3"/>
    <property type="match status" value="1"/>
</dbReference>
<evidence type="ECO:0000256" key="6">
    <source>
        <dbReference type="PROSITE-ProRule" id="PRU00723"/>
    </source>
</evidence>
<dbReference type="SMART" id="SM00356">
    <property type="entry name" value="ZnF_C3H1"/>
    <property type="match status" value="4"/>
</dbReference>
<evidence type="ECO:0000259" key="7">
    <source>
        <dbReference type="PROSITE" id="PS50103"/>
    </source>
</evidence>
<keyword evidence="3 6" id="KW-0863">Zinc-finger</keyword>
<keyword evidence="9" id="KW-1185">Reference proteome</keyword>
<name>A0A8K0D8Q0_IGNLU</name>
<dbReference type="GO" id="GO:0008270">
    <property type="term" value="F:zinc ion binding"/>
    <property type="evidence" value="ECO:0007669"/>
    <property type="project" value="UniProtKB-KW"/>
</dbReference>
<proteinExistence type="predicted"/>
<evidence type="ECO:0000256" key="2">
    <source>
        <dbReference type="ARBA" id="ARBA00022737"/>
    </source>
</evidence>
<organism evidence="8 9">
    <name type="scientific">Ignelater luminosus</name>
    <name type="common">Cucubano</name>
    <name type="synonym">Pyrophorus luminosus</name>
    <dbReference type="NCBI Taxonomy" id="2038154"/>
    <lineage>
        <taxon>Eukaryota</taxon>
        <taxon>Metazoa</taxon>
        <taxon>Ecdysozoa</taxon>
        <taxon>Arthropoda</taxon>
        <taxon>Hexapoda</taxon>
        <taxon>Insecta</taxon>
        <taxon>Pterygota</taxon>
        <taxon>Neoptera</taxon>
        <taxon>Endopterygota</taxon>
        <taxon>Coleoptera</taxon>
        <taxon>Polyphaga</taxon>
        <taxon>Elateriformia</taxon>
        <taxon>Elateroidea</taxon>
        <taxon>Elateridae</taxon>
        <taxon>Agrypninae</taxon>
        <taxon>Pyrophorini</taxon>
        <taxon>Ignelater</taxon>
    </lineage>
</organism>
<dbReference type="PROSITE" id="PS50103">
    <property type="entry name" value="ZF_C3H1"/>
    <property type="match status" value="2"/>
</dbReference>
<evidence type="ECO:0000256" key="4">
    <source>
        <dbReference type="ARBA" id="ARBA00022833"/>
    </source>
</evidence>
<feature type="zinc finger region" description="C3H1-type" evidence="6">
    <location>
        <begin position="365"/>
        <end position="391"/>
    </location>
</feature>
<dbReference type="Gene3D" id="4.10.1000.10">
    <property type="entry name" value="Zinc finger, CCCH-type"/>
    <property type="match status" value="2"/>
</dbReference>
<evidence type="ECO:0000313" key="9">
    <source>
        <dbReference type="Proteomes" id="UP000801492"/>
    </source>
</evidence>
<evidence type="ECO:0000256" key="1">
    <source>
        <dbReference type="ARBA" id="ARBA00022723"/>
    </source>
</evidence>
<dbReference type="EMBL" id="VTPC01002574">
    <property type="protein sequence ID" value="KAF2899869.1"/>
    <property type="molecule type" value="Genomic_DNA"/>
</dbReference>
<gene>
    <name evidence="8" type="ORF">ILUMI_06317</name>
</gene>
<dbReference type="PANTHER" id="PTHR46156">
    <property type="entry name" value="CCCH ZINGC FINGER"/>
    <property type="match status" value="1"/>
</dbReference>
<dbReference type="InterPro" id="IPR000571">
    <property type="entry name" value="Znf_CCCH"/>
</dbReference>
<keyword evidence="1 6" id="KW-0479">Metal-binding</keyword>
<dbReference type="FunFam" id="4.10.1000.10:FF:000008">
    <property type="entry name" value="zinc finger CCCH domain-containing protein 3"/>
    <property type="match status" value="1"/>
</dbReference>
<sequence length="549" mass="62603">MNFQHIPESTGAKFMYINQGFLNGIQQNKQLKVLINPNFVHVKPHFNKQFLLNQTIHVNPNKLRELQKPKPISSTIATPTKLIRIPQTSNVCDKNKILVSTRTKLVRSNQSETPVTAPKRMAVHTKYKIIRDSPAKKNIKKLETDIKKLYYIKNRFRIDKRSPLKPSQKLFNKHVNTTLNTKNVYVKCNSKLNKTDYVSINGILYRRSLKLSHTPNKKLKNGKVSRVGKVKLLTIRGQKYKLDSNHRTLTLITKDNKSTKPSFKTIYLGGVTFKQKDANVFIKTNVNQKRVLLSQAKQRSINTLTNKMKKSNIPCPLYRKFGRCKGKEKGTCIRIHNPDQISLCPKFLQGACINDKCLLSHKVSAEKMPTCKFFLEGLCAKDNCPYLHVKISAKADICKDFLQGFCEKAAECDKRHQFLCPDFEKSGKCLKKRCPYPHGSAVRKCNFSKVTAASKLHSSKNGKNHPVANKITNKNSTANLKDSEVNCEKVPSVRYYNESSTDEVLVSNVEIVDLDVEQNSNLISSKKQRPVLGRLPSYIPFLEEEQNES</sequence>
<feature type="domain" description="C3H1-type" evidence="7">
    <location>
        <begin position="365"/>
        <end position="391"/>
    </location>
</feature>
<evidence type="ECO:0000256" key="5">
    <source>
        <dbReference type="ARBA" id="ARBA00071600"/>
    </source>
</evidence>
<accession>A0A8K0D8Q0</accession>
<protein>
    <recommendedName>
        <fullName evidence="5">Zinc finger CCCH domain-containing protein 3</fullName>
    </recommendedName>
</protein>
<evidence type="ECO:0000313" key="8">
    <source>
        <dbReference type="EMBL" id="KAF2899869.1"/>
    </source>
</evidence>
<feature type="zinc finger region" description="C3H1-type" evidence="6">
    <location>
        <begin position="414"/>
        <end position="441"/>
    </location>
</feature>
<comment type="caution">
    <text evidence="8">The sequence shown here is derived from an EMBL/GenBank/DDBJ whole genome shotgun (WGS) entry which is preliminary data.</text>
</comment>
<evidence type="ECO:0000256" key="3">
    <source>
        <dbReference type="ARBA" id="ARBA00022771"/>
    </source>
</evidence>
<dbReference type="Proteomes" id="UP000801492">
    <property type="component" value="Unassembled WGS sequence"/>
</dbReference>
<keyword evidence="2" id="KW-0677">Repeat</keyword>